<dbReference type="GO" id="GO:0004843">
    <property type="term" value="F:cysteine-type deubiquitinase activity"/>
    <property type="evidence" value="ECO:0007669"/>
    <property type="project" value="UniProtKB-EC"/>
</dbReference>
<feature type="domain" description="MATH" evidence="9">
    <location>
        <begin position="171"/>
        <end position="312"/>
    </location>
</feature>
<evidence type="ECO:0000256" key="4">
    <source>
        <dbReference type="ARBA" id="ARBA00022670"/>
    </source>
</evidence>
<dbReference type="Pfam" id="PF14533">
    <property type="entry name" value="USP7_C2"/>
    <property type="match status" value="1"/>
</dbReference>
<dbReference type="CDD" id="cd02659">
    <property type="entry name" value="peptidase_C19C"/>
    <property type="match status" value="1"/>
</dbReference>
<feature type="region of interest" description="Disordered" evidence="8">
    <location>
        <begin position="1"/>
        <end position="87"/>
    </location>
</feature>
<evidence type="ECO:0000256" key="3">
    <source>
        <dbReference type="ARBA" id="ARBA00012759"/>
    </source>
</evidence>
<feature type="region of interest" description="Disordered" evidence="8">
    <location>
        <begin position="1003"/>
        <end position="1038"/>
    </location>
</feature>
<keyword evidence="5" id="KW-0833">Ubl conjugation pathway</keyword>
<keyword evidence="4" id="KW-0645">Protease</keyword>
<dbReference type="PROSITE" id="PS50144">
    <property type="entry name" value="MATH"/>
    <property type="match status" value="1"/>
</dbReference>
<name>A0A8H7ZC24_9ASCO</name>
<dbReference type="Gene3D" id="3.10.20.90">
    <property type="entry name" value="Phosphatidylinositol 3-kinase Catalytic Subunit, Chain A, domain 1"/>
    <property type="match status" value="2"/>
</dbReference>
<dbReference type="InterPro" id="IPR038765">
    <property type="entry name" value="Papain-like_cys_pep_sf"/>
</dbReference>
<dbReference type="Pfam" id="PF00443">
    <property type="entry name" value="UCH"/>
    <property type="match status" value="1"/>
</dbReference>
<protein>
    <recommendedName>
        <fullName evidence="3">ubiquitinyl hydrolase 1</fullName>
        <ecNumber evidence="3">3.4.19.12</ecNumber>
    </recommendedName>
</protein>
<dbReference type="SUPFAM" id="SSF49599">
    <property type="entry name" value="TRAF domain-like"/>
    <property type="match status" value="1"/>
</dbReference>
<dbReference type="GO" id="GO:0031647">
    <property type="term" value="P:regulation of protein stability"/>
    <property type="evidence" value="ECO:0007669"/>
    <property type="project" value="TreeGrafter"/>
</dbReference>
<dbReference type="SMART" id="SM00061">
    <property type="entry name" value="MATH"/>
    <property type="match status" value="1"/>
</dbReference>
<dbReference type="PANTHER" id="PTHR24006:SF644">
    <property type="entry name" value="UBIQUITIN CARBOXYL-TERMINAL HYDROLASE 7"/>
    <property type="match status" value="1"/>
</dbReference>
<evidence type="ECO:0000256" key="7">
    <source>
        <dbReference type="ARBA" id="ARBA00022807"/>
    </source>
</evidence>
<organism evidence="11 12">
    <name type="scientific">Candida metapsilosis</name>
    <dbReference type="NCBI Taxonomy" id="273372"/>
    <lineage>
        <taxon>Eukaryota</taxon>
        <taxon>Fungi</taxon>
        <taxon>Dikarya</taxon>
        <taxon>Ascomycota</taxon>
        <taxon>Saccharomycotina</taxon>
        <taxon>Pichiomycetes</taxon>
        <taxon>Debaryomycetaceae</taxon>
        <taxon>Candida/Lodderomyces clade</taxon>
        <taxon>Candida</taxon>
    </lineage>
</organism>
<evidence type="ECO:0000259" key="10">
    <source>
        <dbReference type="PROSITE" id="PS50235"/>
    </source>
</evidence>
<dbReference type="Gene3D" id="2.60.210.10">
    <property type="entry name" value="Apoptosis, Tumor Necrosis Factor Receptor Associated Protein 2, Chain A"/>
    <property type="match status" value="1"/>
</dbReference>
<dbReference type="Gene3D" id="3.90.70.10">
    <property type="entry name" value="Cysteine proteinases"/>
    <property type="match status" value="1"/>
</dbReference>
<dbReference type="GO" id="GO:0005634">
    <property type="term" value="C:nucleus"/>
    <property type="evidence" value="ECO:0007669"/>
    <property type="project" value="TreeGrafter"/>
</dbReference>
<dbReference type="SUPFAM" id="SSF54001">
    <property type="entry name" value="Cysteine proteinases"/>
    <property type="match status" value="1"/>
</dbReference>
<evidence type="ECO:0000313" key="11">
    <source>
        <dbReference type="EMBL" id="KAG5419083.1"/>
    </source>
</evidence>
<gene>
    <name evidence="11" type="ORF">I9W82_002850</name>
</gene>
<dbReference type="InterPro" id="IPR018200">
    <property type="entry name" value="USP_CS"/>
</dbReference>
<dbReference type="InterPro" id="IPR050164">
    <property type="entry name" value="Peptidase_C19"/>
</dbReference>
<comment type="catalytic activity">
    <reaction evidence="1">
        <text>Thiol-dependent hydrolysis of ester, thioester, amide, peptide and isopeptide bonds formed by the C-terminal Gly of ubiquitin (a 76-residue protein attached to proteins as an intracellular targeting signal).</text>
        <dbReference type="EC" id="3.4.19.12"/>
    </reaction>
</comment>
<dbReference type="InterPro" id="IPR024729">
    <property type="entry name" value="USP7_ICP0-binding_dom"/>
</dbReference>
<dbReference type="Pfam" id="PF22486">
    <property type="entry name" value="MATH_2"/>
    <property type="match status" value="1"/>
</dbReference>
<feature type="compositionally biased region" description="Acidic residues" evidence="8">
    <location>
        <begin position="49"/>
        <end position="60"/>
    </location>
</feature>
<dbReference type="GO" id="GO:0005829">
    <property type="term" value="C:cytosol"/>
    <property type="evidence" value="ECO:0007669"/>
    <property type="project" value="TreeGrafter"/>
</dbReference>
<dbReference type="OrthoDB" id="289038at2759"/>
<feature type="compositionally biased region" description="Acidic residues" evidence="8">
    <location>
        <begin position="1004"/>
        <end position="1022"/>
    </location>
</feature>
<feature type="compositionally biased region" description="Polar residues" evidence="8">
    <location>
        <begin position="127"/>
        <end position="143"/>
    </location>
</feature>
<dbReference type="FunFam" id="3.90.70.10:FF:000128">
    <property type="entry name" value="Ubiquitin carboxyl-terminal hydrolase 15"/>
    <property type="match status" value="1"/>
</dbReference>
<dbReference type="InterPro" id="IPR002083">
    <property type="entry name" value="MATH/TRAF_dom"/>
</dbReference>
<keyword evidence="12" id="KW-1185">Reference proteome</keyword>
<dbReference type="RefSeq" id="XP_067548199.1">
    <property type="nucleotide sequence ID" value="XM_067691751.1"/>
</dbReference>
<sequence>MSSAQDTNTKKRVYNEDKGIAEDSLASFDTDGSLEQAQHNPGPRKQGFADDDVEDLEMESSPEIADINAEEEDDDDDDEEEDYDEITEQEAIREVDDNVQIVDDDENIVEVVDGADPDAINQDQRDANLSSTNLQRQHQSGRQKTYPIASDFDALATKLMKPIEDYPVEDSAHYVWEIKDWSLLSKQEKVRSPTFKCGKFDWNILLFPKGNGNQNFISVYIEPHPPIDEATGKPLDENWYVCAQFGLDLWNPDHHDAHFPNQSSHRFSKSNTDWGFSSLIEIRSLMSNKNFKSQPSDYPILEKNQLNITAFVRVIDDSSTGTLWNSLVNYDSKVSAGYVGLTNQGATCYLNSLLQSYFTTKIFRKLVYQIPTNLKKNAAVAYALQRIFYQLSKSNDPVATSDLTKSFGWDSSDAFTQHDVQELNRILMDKLETAMKGTDIENGLNEIFVGKMKSYIKCVSVPYESSRVEDFWDIQLNVKGCQNLEQSFKNYIEIEMLDGENKYQAGDEYGYQDAKKGVVFESFPQVLHLQLKRFEYDFMVDDLVKIDDFYEFPDKIDLKPYLDEDLPADVRNQNWNYKLHGVLVHQGTISNGHYYAMIKPNANDNMWLRFDDDKVWKVSKTQVFKENFGAPELSREQLATMSRLEQQEHLIRRVTSAYMLVYYRESELENILPSDEEAINAVISPDIANQIQKEWEEKIRLEKERQEALYYTTAKVITVDTIHNHTGFDMALDSTVDTYYDDSLAGTESDPQSFKIRKDSPFTELVDQVGERLGYEDKSLFRLGVVCHRNNHTNRLDEFVDEKLTDLTIINFYLKVFNRKYDDMVFYVEELNKDINNINKLTDVESRKDPADFKFDEVFAKIKSVGQEVTKDMEFPVTDRHSGYITIFIKYFDPISQEVRSLSHITVATSAPLKSIIEPIRTLLGFKEDVNLELYEELTPHKCDELDLNKVFEQEELSTGDIIVAQVTNASDLAGDRRFKNVKDYYKFLSTRVHVRVKPFNANESDEDSDYVDEEVDEDDGELNGNKERKDLNGQYNDESTMKEIEEVKKLSKSFELWISTTYSYKDLADVIAESIKCDPDYLRLFVVGNQGTRYPLKTNHVLSQVFPRNASVSQLYDIEYEVLNIKMKEYENLRAFKVYWLSNLLQYQEFELLVPKRGTLQDLINKLLHKVEVPEKDLKHLLCWSGSNHKFSKILRLETPVEELVKDEEIYCGVFPAEAEVLSQHDFIKRNSEEAIEPEEIEDEVIRDEFVRAREASKNINIIPAFHFHKQSTNHHGIPFFVILFPGELWSDTKERLRRKLGLGQQAFDKIKFALADSHDKGSYIDETDSDLVLFDKVSSMRVNLALDHIDRNPKRQYAYEKGISIR</sequence>
<evidence type="ECO:0000256" key="2">
    <source>
        <dbReference type="ARBA" id="ARBA00009085"/>
    </source>
</evidence>
<evidence type="ECO:0000259" key="9">
    <source>
        <dbReference type="PROSITE" id="PS50144"/>
    </source>
</evidence>
<dbReference type="InterPro" id="IPR001394">
    <property type="entry name" value="Peptidase_C19_UCH"/>
</dbReference>
<dbReference type="PROSITE" id="PS00973">
    <property type="entry name" value="USP_2"/>
    <property type="match status" value="1"/>
</dbReference>
<keyword evidence="7" id="KW-0788">Thiol protease</keyword>
<dbReference type="EC" id="3.4.19.12" evidence="3"/>
<dbReference type="EMBL" id="JAEOAQ010000003">
    <property type="protein sequence ID" value="KAG5419083.1"/>
    <property type="molecule type" value="Genomic_DNA"/>
</dbReference>
<accession>A0A8H7ZC24</accession>
<dbReference type="Proteomes" id="UP000669133">
    <property type="component" value="Unassembled WGS sequence"/>
</dbReference>
<dbReference type="InterPro" id="IPR008974">
    <property type="entry name" value="TRAF-like"/>
</dbReference>
<dbReference type="GO" id="GO:0016579">
    <property type="term" value="P:protein deubiquitination"/>
    <property type="evidence" value="ECO:0007669"/>
    <property type="project" value="InterPro"/>
</dbReference>
<dbReference type="GO" id="GO:0006508">
    <property type="term" value="P:proteolysis"/>
    <property type="evidence" value="ECO:0007669"/>
    <property type="project" value="UniProtKB-KW"/>
</dbReference>
<dbReference type="Pfam" id="PF12436">
    <property type="entry name" value="USP7_ICP0_bdg"/>
    <property type="match status" value="1"/>
</dbReference>
<comment type="similarity">
    <text evidence="2">Belongs to the peptidase C19 family.</text>
</comment>
<feature type="region of interest" description="Disordered" evidence="8">
    <location>
        <begin position="116"/>
        <end position="144"/>
    </location>
</feature>
<evidence type="ECO:0000256" key="8">
    <source>
        <dbReference type="SAM" id="MobiDB-lite"/>
    </source>
</evidence>
<proteinExistence type="inferred from homology"/>
<evidence type="ECO:0000256" key="5">
    <source>
        <dbReference type="ARBA" id="ARBA00022786"/>
    </source>
</evidence>
<dbReference type="GeneID" id="93651479"/>
<dbReference type="InterPro" id="IPR028889">
    <property type="entry name" value="USP"/>
</dbReference>
<dbReference type="InterPro" id="IPR029346">
    <property type="entry name" value="USP_C"/>
</dbReference>
<feature type="compositionally biased region" description="Acidic residues" evidence="8">
    <location>
        <begin position="68"/>
        <end position="87"/>
    </location>
</feature>
<reference evidence="11 12" key="1">
    <citation type="submission" date="2020-12" db="EMBL/GenBank/DDBJ databases">
        <title>Effect of drift, selection, and recombination on the evolution of hybrid genomes in Candida yeast pathogens.</title>
        <authorList>
            <person name="Mixao V."/>
            <person name="Ksiezopolska E."/>
            <person name="Saus E."/>
            <person name="Boekhout T."/>
            <person name="Gacser A."/>
            <person name="Gabaldon T."/>
        </authorList>
    </citation>
    <scope>NUCLEOTIDE SEQUENCE [LARGE SCALE GENOMIC DNA]</scope>
    <source>
        <strain evidence="11 12">BP57</strain>
    </source>
</reference>
<dbReference type="PROSITE" id="PS00972">
    <property type="entry name" value="USP_1"/>
    <property type="match status" value="1"/>
</dbReference>
<dbReference type="PROSITE" id="PS50235">
    <property type="entry name" value="USP_3"/>
    <property type="match status" value="1"/>
</dbReference>
<comment type="caution">
    <text evidence="11">The sequence shown here is derived from an EMBL/GenBank/DDBJ whole genome shotgun (WGS) entry which is preliminary data.</text>
</comment>
<evidence type="ECO:0000313" key="12">
    <source>
        <dbReference type="Proteomes" id="UP000669133"/>
    </source>
</evidence>
<evidence type="ECO:0000256" key="6">
    <source>
        <dbReference type="ARBA" id="ARBA00022801"/>
    </source>
</evidence>
<keyword evidence="6" id="KW-0378">Hydrolase</keyword>
<feature type="domain" description="USP" evidence="10">
    <location>
        <begin position="339"/>
        <end position="665"/>
    </location>
</feature>
<dbReference type="PANTHER" id="PTHR24006">
    <property type="entry name" value="UBIQUITIN CARBOXYL-TERMINAL HYDROLASE"/>
    <property type="match status" value="1"/>
</dbReference>
<evidence type="ECO:0000256" key="1">
    <source>
        <dbReference type="ARBA" id="ARBA00000707"/>
    </source>
</evidence>